<dbReference type="Gene3D" id="2.60.40.10">
    <property type="entry name" value="Immunoglobulins"/>
    <property type="match status" value="4"/>
</dbReference>
<keyword evidence="8 19" id="KW-0472">Membrane</keyword>
<dbReference type="InterPro" id="IPR003599">
    <property type="entry name" value="Ig_sub"/>
</dbReference>
<dbReference type="EC" id="2.7.10.1" evidence="3"/>
<feature type="binding site" evidence="16">
    <location>
        <position position="667"/>
    </location>
    <ligand>
        <name>Mg(2+)</name>
        <dbReference type="ChEBI" id="CHEBI:18420"/>
    </ligand>
</feature>
<name>A0A8S3YJM5_9EUPU</name>
<keyword evidence="16" id="KW-0460">Magnesium</keyword>
<evidence type="ECO:0000313" key="22">
    <source>
        <dbReference type="EMBL" id="CAG5115170.1"/>
    </source>
</evidence>
<evidence type="ECO:0000256" key="19">
    <source>
        <dbReference type="SAM" id="Phobius"/>
    </source>
</evidence>
<dbReference type="InterPro" id="IPR013098">
    <property type="entry name" value="Ig_I-set"/>
</dbReference>
<evidence type="ECO:0000313" key="23">
    <source>
        <dbReference type="Proteomes" id="UP000678393"/>
    </source>
</evidence>
<dbReference type="Pfam" id="PF07679">
    <property type="entry name" value="I-set"/>
    <property type="match status" value="2"/>
</dbReference>
<dbReference type="AlphaFoldDB" id="A0A8S3YJM5"/>
<dbReference type="InterPro" id="IPR000719">
    <property type="entry name" value="Prot_kinase_dom"/>
</dbReference>
<feature type="binding site" evidence="15">
    <location>
        <begin position="604"/>
        <end position="610"/>
    </location>
    <ligand>
        <name>ATP</name>
        <dbReference type="ChEBI" id="CHEBI:30616"/>
    </ligand>
</feature>
<dbReference type="Proteomes" id="UP000678393">
    <property type="component" value="Unassembled WGS sequence"/>
</dbReference>
<dbReference type="GO" id="GO:0046872">
    <property type="term" value="F:metal ion binding"/>
    <property type="evidence" value="ECO:0007669"/>
    <property type="project" value="UniProtKB-KW"/>
</dbReference>
<keyword evidence="16" id="KW-0479">Metal-binding</keyword>
<accession>A0A8S3YJM5</accession>
<dbReference type="Pfam" id="PF13927">
    <property type="entry name" value="Ig_3"/>
    <property type="match status" value="2"/>
</dbReference>
<evidence type="ECO:0000256" key="12">
    <source>
        <dbReference type="ARBA" id="ARBA00023319"/>
    </source>
</evidence>
<reference evidence="22" key="1">
    <citation type="submission" date="2021-04" db="EMBL/GenBank/DDBJ databases">
        <authorList>
            <consortium name="Molecular Ecology Group"/>
        </authorList>
    </citation>
    <scope>NUCLEOTIDE SEQUENCE</scope>
</reference>
<dbReference type="EMBL" id="CAJHNH020000083">
    <property type="protein sequence ID" value="CAG5115170.1"/>
    <property type="molecule type" value="Genomic_DNA"/>
</dbReference>
<evidence type="ECO:0000256" key="14">
    <source>
        <dbReference type="PIRSR" id="PIRSR000615-1"/>
    </source>
</evidence>
<dbReference type="FunFam" id="2.60.40.10:FF:000005">
    <property type="entry name" value="Neuronal cell adhesion molecule"/>
    <property type="match status" value="1"/>
</dbReference>
<feature type="domain" description="Ig-like" evidence="21">
    <location>
        <begin position="288"/>
        <end position="381"/>
    </location>
</feature>
<dbReference type="InterPro" id="IPR001245">
    <property type="entry name" value="Ser-Thr/Tyr_kinase_cat_dom"/>
</dbReference>
<evidence type="ECO:0000256" key="3">
    <source>
        <dbReference type="ARBA" id="ARBA00011902"/>
    </source>
</evidence>
<dbReference type="InterPro" id="IPR036179">
    <property type="entry name" value="Ig-like_dom_sf"/>
</dbReference>
<feature type="domain" description="Ig-like" evidence="21">
    <location>
        <begin position="188"/>
        <end position="283"/>
    </location>
</feature>
<evidence type="ECO:0000256" key="8">
    <source>
        <dbReference type="ARBA" id="ARBA00023136"/>
    </source>
</evidence>
<dbReference type="PANTHER" id="PTHR24416">
    <property type="entry name" value="TYROSINE-PROTEIN KINASE RECEPTOR"/>
    <property type="match status" value="1"/>
</dbReference>
<feature type="region of interest" description="Disordered" evidence="18">
    <location>
        <begin position="463"/>
        <end position="492"/>
    </location>
</feature>
<evidence type="ECO:0000256" key="4">
    <source>
        <dbReference type="ARBA" id="ARBA00022475"/>
    </source>
</evidence>
<evidence type="ECO:0000256" key="9">
    <source>
        <dbReference type="ARBA" id="ARBA00023157"/>
    </source>
</evidence>
<dbReference type="SMART" id="SM00409">
    <property type="entry name" value="IG"/>
    <property type="match status" value="4"/>
</dbReference>
<feature type="binding site" evidence="15">
    <location>
        <position position="666"/>
    </location>
    <ligand>
        <name>ATP</name>
        <dbReference type="ChEBI" id="CHEBI:30616"/>
    </ligand>
</feature>
<dbReference type="GO" id="GO:0005886">
    <property type="term" value="C:plasma membrane"/>
    <property type="evidence" value="ECO:0007669"/>
    <property type="project" value="UniProtKB-SubCell"/>
</dbReference>
<evidence type="ECO:0000256" key="15">
    <source>
        <dbReference type="PIRSR" id="PIRSR000615-2"/>
    </source>
</evidence>
<keyword evidence="9" id="KW-1015">Disulfide bond</keyword>
<evidence type="ECO:0000259" key="20">
    <source>
        <dbReference type="PROSITE" id="PS50011"/>
    </source>
</evidence>
<protein>
    <recommendedName>
        <fullName evidence="3">receptor protein-tyrosine kinase</fullName>
        <ecNumber evidence="3">2.7.10.1</ecNumber>
    </recommendedName>
</protein>
<dbReference type="InterPro" id="IPR017441">
    <property type="entry name" value="Protein_kinase_ATP_BS"/>
</dbReference>
<evidence type="ECO:0000256" key="2">
    <source>
        <dbReference type="ARBA" id="ARBA00004236"/>
    </source>
</evidence>
<dbReference type="PROSITE" id="PS50011">
    <property type="entry name" value="PROTEIN_KINASE_DOM"/>
    <property type="match status" value="1"/>
</dbReference>
<evidence type="ECO:0000256" key="10">
    <source>
        <dbReference type="ARBA" id="ARBA00023170"/>
    </source>
</evidence>
<dbReference type="PRINTS" id="PR00109">
    <property type="entry name" value="TYRKINASE"/>
</dbReference>
<comment type="subcellular location">
    <subcellularLocation>
        <location evidence="2">Cell membrane</location>
    </subcellularLocation>
    <subcellularLocation>
        <location evidence="1">Membrane</location>
        <topology evidence="1">Single-pass membrane protein</topology>
    </subcellularLocation>
</comment>
<keyword evidence="6" id="KW-0677">Repeat</keyword>
<dbReference type="Gene3D" id="3.30.200.20">
    <property type="entry name" value="Phosphorylase Kinase, domain 1"/>
    <property type="match status" value="1"/>
</dbReference>
<comment type="catalytic activity">
    <reaction evidence="13">
        <text>L-tyrosyl-[protein] + ATP = O-phospho-L-tyrosyl-[protein] + ADP + H(+)</text>
        <dbReference type="Rhea" id="RHEA:10596"/>
        <dbReference type="Rhea" id="RHEA-COMP:10136"/>
        <dbReference type="Rhea" id="RHEA-COMP:20101"/>
        <dbReference type="ChEBI" id="CHEBI:15378"/>
        <dbReference type="ChEBI" id="CHEBI:30616"/>
        <dbReference type="ChEBI" id="CHEBI:46858"/>
        <dbReference type="ChEBI" id="CHEBI:61978"/>
        <dbReference type="ChEBI" id="CHEBI:456216"/>
        <dbReference type="EC" id="2.7.10.1"/>
    </reaction>
</comment>
<keyword evidence="4" id="KW-1003">Cell membrane</keyword>
<comment type="caution">
    <text evidence="22">The sequence shown here is derived from an EMBL/GenBank/DDBJ whole genome shotgun (WGS) entry which is preliminary data.</text>
</comment>
<feature type="non-terminal residue" evidence="22">
    <location>
        <position position="811"/>
    </location>
</feature>
<keyword evidence="15 17" id="KW-0547">Nucleotide-binding</keyword>
<feature type="domain" description="Ig-like" evidence="21">
    <location>
        <begin position="101"/>
        <end position="186"/>
    </location>
</feature>
<evidence type="ECO:0000256" key="1">
    <source>
        <dbReference type="ARBA" id="ARBA00004167"/>
    </source>
</evidence>
<dbReference type="InterPro" id="IPR013783">
    <property type="entry name" value="Ig-like_fold"/>
</dbReference>
<keyword evidence="23" id="KW-1185">Reference proteome</keyword>
<feature type="binding site" evidence="15 17">
    <location>
        <position position="558"/>
    </location>
    <ligand>
        <name>ATP</name>
        <dbReference type="ChEBI" id="CHEBI:30616"/>
    </ligand>
</feature>
<gene>
    <name evidence="22" type="ORF">CUNI_LOCUS728</name>
</gene>
<dbReference type="InterPro" id="IPR011009">
    <property type="entry name" value="Kinase-like_dom_sf"/>
</dbReference>
<evidence type="ECO:0000256" key="17">
    <source>
        <dbReference type="PROSITE-ProRule" id="PRU10141"/>
    </source>
</evidence>
<dbReference type="PIRSF" id="PIRSF000615">
    <property type="entry name" value="TyrPK_CSF1-R"/>
    <property type="match status" value="1"/>
</dbReference>
<evidence type="ECO:0000256" key="5">
    <source>
        <dbReference type="ARBA" id="ARBA00022692"/>
    </source>
</evidence>
<dbReference type="InterPro" id="IPR003598">
    <property type="entry name" value="Ig_sub2"/>
</dbReference>
<evidence type="ECO:0000256" key="13">
    <source>
        <dbReference type="ARBA" id="ARBA00051243"/>
    </source>
</evidence>
<feature type="domain" description="Protein kinase" evidence="20">
    <location>
        <begin position="524"/>
        <end position="805"/>
    </location>
</feature>
<evidence type="ECO:0000256" key="11">
    <source>
        <dbReference type="ARBA" id="ARBA00023180"/>
    </source>
</evidence>
<feature type="binding site" evidence="15">
    <location>
        <begin position="531"/>
        <end position="538"/>
    </location>
    <ligand>
        <name>ATP</name>
        <dbReference type="ChEBI" id="CHEBI:30616"/>
    </ligand>
</feature>
<dbReference type="PROSITE" id="PS00107">
    <property type="entry name" value="PROTEIN_KINASE_ATP"/>
    <property type="match status" value="1"/>
</dbReference>
<evidence type="ECO:0000256" key="16">
    <source>
        <dbReference type="PIRSR" id="PIRSR000615-3"/>
    </source>
</evidence>
<dbReference type="CDD" id="cd00096">
    <property type="entry name" value="Ig"/>
    <property type="match status" value="1"/>
</dbReference>
<dbReference type="SMART" id="SM00219">
    <property type="entry name" value="TyrKc"/>
    <property type="match status" value="1"/>
</dbReference>
<evidence type="ECO:0000256" key="7">
    <source>
        <dbReference type="ARBA" id="ARBA00022989"/>
    </source>
</evidence>
<dbReference type="InterPro" id="IPR050122">
    <property type="entry name" value="RTK"/>
</dbReference>
<proteinExistence type="predicted"/>
<feature type="transmembrane region" description="Helical" evidence="19">
    <location>
        <begin position="398"/>
        <end position="421"/>
    </location>
</feature>
<dbReference type="GO" id="GO:0005524">
    <property type="term" value="F:ATP binding"/>
    <property type="evidence" value="ECO:0007669"/>
    <property type="project" value="UniProtKB-UniRule"/>
</dbReference>
<dbReference type="PANTHER" id="PTHR24416:SF573">
    <property type="entry name" value="INACTIVE TYROSINE-PROTEIN KINASE 7"/>
    <property type="match status" value="1"/>
</dbReference>
<evidence type="ECO:0000256" key="6">
    <source>
        <dbReference type="ARBA" id="ARBA00022737"/>
    </source>
</evidence>
<dbReference type="Gene3D" id="1.10.510.10">
    <property type="entry name" value="Transferase(Phosphotransferase) domain 1"/>
    <property type="match status" value="1"/>
</dbReference>
<dbReference type="GO" id="GO:0004714">
    <property type="term" value="F:transmembrane receptor protein tyrosine kinase activity"/>
    <property type="evidence" value="ECO:0007669"/>
    <property type="project" value="UniProtKB-EC"/>
</dbReference>
<sequence length="811" mass="90325">LDDITSQSFEPRLLPSYPIVIPVQERFEIKVFPPSGRPDPDYRWVDRNDRTIGDTGRIHVQGNNLVFESPQEVDSGNYTFVANNTSGEKKQSVWVIVSVPPIISRVPQPMTVDEDGSASFSCQVAGTPYPVTTILWMKDGVPLPMGSKFFQINPKEGTLVIPTVRGSDAGNYVCVANTTGHPVKLSSPANLRVSRKLKFDPQPDEVYYLELDKVASIKCHAEALTPPLIQWLKVNNGLKLPDHMYEERGTLYFVKVRREDEGKYMCVATHRQQGYINATVTVRIVEKPFFSTRPPNMTTAFEGQPMRLHCVAAGDPKPQIVWDKDGRILPTTDPAATSNSRYLVFPNGTLLVQKVLIEDKGKYGCTANNSAGKIRTELTLLITQPIEEDEGFDMAKTVIIAVCSAGAYLALVIGLTAYCSYRLLMQRKTRKQLLNAKNMKLGAGEFQHHREQHELLMKDRDSGLQFRSDSDNRSHVSGMSSNPSHSSTSASGAASHITASAAAAAAARCRSTSLDKFIFPRQDLHTLGIIGKGKFGDVFLAKARAIRPHEPETLVVVKSLLTKGEAISTEFHAEMDMYSKMEHSNIVRLLGVCREAEPFFMITEYCDWGDLKQFLVAMRSDNGRRAPTARLPTISALQKMKMCQQVALGMEYLSGCKFIHRDLAARNVLLSSRMELKVSSLSLLRDAYATEYFSHPTRPTPIPLRWLPPEAIKDGEFSLHTDIWSFGIFVWEVFHLCDLPYRLHSDDEIFKSMCGNGAAANSLPRLDFAEYCPTPVMDLVMQCCTMPASSRPVFSDLAVRLGQLLTNGESV</sequence>
<keyword evidence="15 17" id="KW-0067">ATP-binding</keyword>
<keyword evidence="12" id="KW-0393">Immunoglobulin domain</keyword>
<keyword evidence="7 19" id="KW-1133">Transmembrane helix</keyword>
<dbReference type="InterPro" id="IPR020635">
    <property type="entry name" value="Tyr_kinase_cat_dom"/>
</dbReference>
<dbReference type="SUPFAM" id="SSF56112">
    <property type="entry name" value="Protein kinase-like (PK-like)"/>
    <property type="match status" value="1"/>
</dbReference>
<dbReference type="InterPro" id="IPR008266">
    <property type="entry name" value="Tyr_kinase_AS"/>
</dbReference>
<feature type="active site" description="Proton acceptor" evidence="14">
    <location>
        <position position="662"/>
    </location>
</feature>
<dbReference type="InterPro" id="IPR007110">
    <property type="entry name" value="Ig-like_dom"/>
</dbReference>
<evidence type="ECO:0000259" key="21">
    <source>
        <dbReference type="PROSITE" id="PS50835"/>
    </source>
</evidence>
<dbReference type="SUPFAM" id="SSF48726">
    <property type="entry name" value="Immunoglobulin"/>
    <property type="match status" value="4"/>
</dbReference>
<keyword evidence="10" id="KW-0675">Receptor</keyword>
<dbReference type="Pfam" id="PF07714">
    <property type="entry name" value="PK_Tyr_Ser-Thr"/>
    <property type="match status" value="1"/>
</dbReference>
<evidence type="ECO:0000256" key="18">
    <source>
        <dbReference type="SAM" id="MobiDB-lite"/>
    </source>
</evidence>
<feature type="compositionally biased region" description="Basic and acidic residues" evidence="18">
    <location>
        <begin position="463"/>
        <end position="474"/>
    </location>
</feature>
<dbReference type="PROSITE" id="PS00109">
    <property type="entry name" value="PROTEIN_KINASE_TYR"/>
    <property type="match status" value="1"/>
</dbReference>
<organism evidence="22 23">
    <name type="scientific">Candidula unifasciata</name>
    <dbReference type="NCBI Taxonomy" id="100452"/>
    <lineage>
        <taxon>Eukaryota</taxon>
        <taxon>Metazoa</taxon>
        <taxon>Spiralia</taxon>
        <taxon>Lophotrochozoa</taxon>
        <taxon>Mollusca</taxon>
        <taxon>Gastropoda</taxon>
        <taxon>Heterobranchia</taxon>
        <taxon>Euthyneura</taxon>
        <taxon>Panpulmonata</taxon>
        <taxon>Eupulmonata</taxon>
        <taxon>Stylommatophora</taxon>
        <taxon>Helicina</taxon>
        <taxon>Helicoidea</taxon>
        <taxon>Geomitridae</taxon>
        <taxon>Candidula</taxon>
    </lineage>
</organism>
<dbReference type="PROSITE" id="PS50835">
    <property type="entry name" value="IG_LIKE"/>
    <property type="match status" value="3"/>
</dbReference>
<keyword evidence="5 19" id="KW-0812">Transmembrane</keyword>
<feature type="compositionally biased region" description="Low complexity" evidence="18">
    <location>
        <begin position="475"/>
        <end position="492"/>
    </location>
</feature>
<keyword evidence="11" id="KW-0325">Glycoprotein</keyword>
<dbReference type="SMART" id="SM00408">
    <property type="entry name" value="IGc2"/>
    <property type="match status" value="3"/>
</dbReference>
<dbReference type="OrthoDB" id="2413561at2759"/>